<organism evidence="8 9">
    <name type="scientific">Tilletia caries</name>
    <name type="common">wheat bunt fungus</name>
    <dbReference type="NCBI Taxonomy" id="13290"/>
    <lineage>
        <taxon>Eukaryota</taxon>
        <taxon>Fungi</taxon>
        <taxon>Dikarya</taxon>
        <taxon>Basidiomycota</taxon>
        <taxon>Ustilaginomycotina</taxon>
        <taxon>Exobasidiomycetes</taxon>
        <taxon>Tilletiales</taxon>
        <taxon>Tilletiaceae</taxon>
        <taxon>Tilletia</taxon>
    </lineage>
</organism>
<dbReference type="PROSITE" id="PS50089">
    <property type="entry name" value="ZF_RING_2"/>
    <property type="match status" value="1"/>
</dbReference>
<name>A0A177V3Q3_9BASI</name>
<reference evidence="8" key="2">
    <citation type="journal article" date="2019" name="IMA Fungus">
        <title>Genome sequencing and comparison of five Tilletia species to identify candidate genes for the detection of regulated species infecting wheat.</title>
        <authorList>
            <person name="Nguyen H.D.T."/>
            <person name="Sultana T."/>
            <person name="Kesanakurti P."/>
            <person name="Hambleton S."/>
        </authorList>
    </citation>
    <scope>NUCLEOTIDE SEQUENCE</scope>
    <source>
        <strain evidence="8">DAOMC 238032</strain>
    </source>
</reference>
<dbReference type="GO" id="GO:0008270">
    <property type="term" value="F:zinc ion binding"/>
    <property type="evidence" value="ECO:0007669"/>
    <property type="project" value="UniProtKB-KW"/>
</dbReference>
<evidence type="ECO:0000256" key="3">
    <source>
        <dbReference type="ARBA" id="ARBA00022833"/>
    </source>
</evidence>
<feature type="compositionally biased region" description="Basic and acidic residues" evidence="5">
    <location>
        <begin position="373"/>
        <end position="437"/>
    </location>
</feature>
<evidence type="ECO:0000256" key="4">
    <source>
        <dbReference type="PROSITE-ProRule" id="PRU00175"/>
    </source>
</evidence>
<dbReference type="SUPFAM" id="SSF57850">
    <property type="entry name" value="RING/U-box"/>
    <property type="match status" value="1"/>
</dbReference>
<dbReference type="SMART" id="SM00184">
    <property type="entry name" value="RING"/>
    <property type="match status" value="1"/>
</dbReference>
<feature type="region of interest" description="Disordered" evidence="5">
    <location>
        <begin position="551"/>
        <end position="635"/>
    </location>
</feature>
<evidence type="ECO:0000259" key="6">
    <source>
        <dbReference type="PROSITE" id="PS50089"/>
    </source>
</evidence>
<comment type="caution">
    <text evidence="8">The sequence shown here is derived from an EMBL/GenBank/DDBJ whole genome shotgun (WGS) entry which is preliminary data.</text>
</comment>
<dbReference type="AlphaFoldDB" id="A0A177V3Q3"/>
<feature type="region of interest" description="Disordered" evidence="5">
    <location>
        <begin position="649"/>
        <end position="827"/>
    </location>
</feature>
<keyword evidence="10" id="KW-1185">Reference proteome</keyword>
<dbReference type="Pfam" id="PF13445">
    <property type="entry name" value="zf-RING_UBOX"/>
    <property type="match status" value="1"/>
</dbReference>
<dbReference type="Proteomes" id="UP000077671">
    <property type="component" value="Unassembled WGS sequence"/>
</dbReference>
<gene>
    <name evidence="8" type="ORF">A4X03_0g4593</name>
    <name evidence="7" type="ORF">JKIAZH3_G2316</name>
</gene>
<reference evidence="8" key="1">
    <citation type="submission" date="2016-04" db="EMBL/GenBank/DDBJ databases">
        <authorList>
            <person name="Nguyen H.D."/>
            <person name="Kesanakurti P."/>
            <person name="Cullis J."/>
            <person name="Levesque C.A."/>
            <person name="Hambleton S."/>
        </authorList>
    </citation>
    <scope>NUCLEOTIDE SEQUENCE</scope>
    <source>
        <strain evidence="8">DAOMC 238032</strain>
    </source>
</reference>
<evidence type="ECO:0000313" key="10">
    <source>
        <dbReference type="Proteomes" id="UP000836402"/>
    </source>
</evidence>
<keyword evidence="1" id="KW-0479">Metal-binding</keyword>
<evidence type="ECO:0000256" key="1">
    <source>
        <dbReference type="ARBA" id="ARBA00022723"/>
    </source>
</evidence>
<keyword evidence="2 4" id="KW-0863">Zinc-finger</keyword>
<dbReference type="Proteomes" id="UP000836402">
    <property type="component" value="Unassembled WGS sequence"/>
</dbReference>
<evidence type="ECO:0000256" key="2">
    <source>
        <dbReference type="ARBA" id="ARBA00022771"/>
    </source>
</evidence>
<dbReference type="InterPro" id="IPR001841">
    <property type="entry name" value="Znf_RING"/>
</dbReference>
<dbReference type="InterPro" id="IPR027370">
    <property type="entry name" value="Znf-RING_euk"/>
</dbReference>
<proteinExistence type="predicted"/>
<evidence type="ECO:0000313" key="7">
    <source>
        <dbReference type="EMBL" id="CAD6918676.1"/>
    </source>
</evidence>
<feature type="compositionally biased region" description="Low complexity" evidence="5">
    <location>
        <begin position="482"/>
        <end position="504"/>
    </location>
</feature>
<protein>
    <recommendedName>
        <fullName evidence="6">RING-type domain-containing protein</fullName>
    </recommendedName>
</protein>
<feature type="region of interest" description="Disordered" evidence="5">
    <location>
        <begin position="373"/>
        <end position="536"/>
    </location>
</feature>
<reference evidence="7" key="3">
    <citation type="submission" date="2020-10" db="EMBL/GenBank/DDBJ databases">
        <authorList>
            <person name="Sedaghatjoo S."/>
        </authorList>
    </citation>
    <scope>NUCLEOTIDE SEQUENCE</scope>
    <source>
        <strain evidence="7">AZH3</strain>
    </source>
</reference>
<evidence type="ECO:0000313" key="9">
    <source>
        <dbReference type="Proteomes" id="UP000077671"/>
    </source>
</evidence>
<feature type="compositionally biased region" description="Polar residues" evidence="5">
    <location>
        <begin position="510"/>
        <end position="528"/>
    </location>
</feature>
<accession>A0A177V3Q3</accession>
<feature type="compositionally biased region" description="Polar residues" evidence="5">
    <location>
        <begin position="657"/>
        <end position="675"/>
    </location>
</feature>
<dbReference type="EMBL" id="LWDD02000638">
    <property type="protein sequence ID" value="KAE8257690.1"/>
    <property type="molecule type" value="Genomic_DNA"/>
</dbReference>
<dbReference type="CDD" id="cd16448">
    <property type="entry name" value="RING-H2"/>
    <property type="match status" value="1"/>
</dbReference>
<keyword evidence="3" id="KW-0862">Zinc</keyword>
<feature type="region of interest" description="Disordered" evidence="5">
    <location>
        <begin position="320"/>
        <end position="354"/>
    </location>
</feature>
<feature type="compositionally biased region" description="Basic and acidic residues" evidence="5">
    <location>
        <begin position="323"/>
        <end position="343"/>
    </location>
</feature>
<evidence type="ECO:0000256" key="5">
    <source>
        <dbReference type="SAM" id="MobiDB-lite"/>
    </source>
</evidence>
<dbReference type="EMBL" id="CAJHJG010002202">
    <property type="protein sequence ID" value="CAD6918676.1"/>
    <property type="molecule type" value="Genomic_DNA"/>
</dbReference>
<dbReference type="InterPro" id="IPR013083">
    <property type="entry name" value="Znf_RING/FYVE/PHD"/>
</dbReference>
<feature type="compositionally biased region" description="Low complexity" evidence="5">
    <location>
        <begin position="676"/>
        <end position="690"/>
    </location>
</feature>
<feature type="compositionally biased region" description="Acidic residues" evidence="5">
    <location>
        <begin position="797"/>
        <end position="809"/>
    </location>
</feature>
<feature type="compositionally biased region" description="Basic residues" evidence="5">
    <location>
        <begin position="774"/>
        <end position="784"/>
    </location>
</feature>
<sequence>MGCSICFETFGADDEPANRPVSLVPCGHIFHHGCVLQMLKSGSARSATRADVVEHRRAVFQRHRHQLHRERVRLAVYGDAIDPEEQPHQEAQPAHAGPSRPARVTLTADQHLGIVQEMQAHLEEGIIPQYTAVVICPLCKTVCPLHNILDLWPSEHDDLNWFENFIKRDSSGPSGTLTNAASVIQYQAIFEDLAEFRQFLSAYVMYTRNVEVRLMKDTGNQVLRMFERLVPSEVIQDQLKQAMGALAVATERFGCIALQHRHKCEMIAVREAELKELKKVLDEKDGKLTRLSTQLARDQAAVKATSIRIAKEKIELVQQTSASEKRTKELEASEREAKQRESQTKVALAQGLAQRDEQCKAKVEAAEARALKAEKEREEAEKEKRQALDRQAEVGEKLRMLMNDNKNRKMESEMLKKDKEALKKMLEKREAASDRRQVPAPAPPPIAQRGEAASRPAAPTRTNLVGNPSTRTRVGCSTHRISIAGSTSSASSTATDSASESSSAHLNMPYNLQKTREQGNPTRSSQVSPAHGKGTGRVGLFEIAALSAGSRRNAAGSSSSRVPNDGQPISGSAIRFSEGGNNGDMRPPPFYPHALPQPDSRSARAMKSTSAARFVPPRSSTPERAPPSGLNAGSPIFVDSSIESIPMVLDEPDVPPRSSSPFKVPGSSRNAWQRTGSSNNVLGSSSSVNVDPNSKVNSLAVGNGKGKRKEEYALGTARMSTTGGRHLESMLNGCAREPTMLSSSPPPADTDARRQQCPSSTSTYVLKAAELASRSRRRSGRRSRGNNETMDSSLDVGPEDLSMEADEDFPMWGMGAIGAGTKRNRRG</sequence>
<feature type="domain" description="RING-type" evidence="6">
    <location>
        <begin position="3"/>
        <end position="35"/>
    </location>
</feature>
<feature type="compositionally biased region" description="Low complexity" evidence="5">
    <location>
        <begin position="551"/>
        <end position="561"/>
    </location>
</feature>
<dbReference type="Gene3D" id="3.30.40.10">
    <property type="entry name" value="Zinc/RING finger domain, C3HC4 (zinc finger)"/>
    <property type="match status" value="1"/>
</dbReference>
<feature type="compositionally biased region" description="Polar residues" evidence="5">
    <location>
        <begin position="460"/>
        <end position="472"/>
    </location>
</feature>
<evidence type="ECO:0000313" key="8">
    <source>
        <dbReference type="EMBL" id="KAE8257690.1"/>
    </source>
</evidence>